<dbReference type="RefSeq" id="WP_127710244.1">
    <property type="nucleotide sequence ID" value="NZ_SACO01000010.1"/>
</dbReference>
<dbReference type="CDD" id="cd07262">
    <property type="entry name" value="VOC_like"/>
    <property type="match status" value="1"/>
</dbReference>
<evidence type="ECO:0000259" key="1">
    <source>
        <dbReference type="PROSITE" id="PS51819"/>
    </source>
</evidence>
<keyword evidence="3" id="KW-1185">Reference proteome</keyword>
<dbReference type="EMBL" id="SACO01000010">
    <property type="protein sequence ID" value="RVU04113.1"/>
    <property type="molecule type" value="Genomic_DNA"/>
</dbReference>
<evidence type="ECO:0000313" key="3">
    <source>
        <dbReference type="Proteomes" id="UP000282837"/>
    </source>
</evidence>
<dbReference type="OrthoDB" id="9807407at2"/>
<proteinExistence type="predicted"/>
<dbReference type="AlphaFoldDB" id="A0A437N2H8"/>
<reference evidence="2 3" key="1">
    <citation type="submission" date="2019-01" db="EMBL/GenBank/DDBJ databases">
        <authorList>
            <person name="Chen W.-M."/>
        </authorList>
    </citation>
    <scope>NUCLEOTIDE SEQUENCE [LARGE SCALE GENOMIC DNA]</scope>
    <source>
        <strain evidence="2 3">FSY-9</strain>
    </source>
</reference>
<dbReference type="Pfam" id="PF00903">
    <property type="entry name" value="Glyoxalase"/>
    <property type="match status" value="1"/>
</dbReference>
<protein>
    <submittedName>
        <fullName evidence="2">VOC family protein</fullName>
    </submittedName>
</protein>
<evidence type="ECO:0000313" key="2">
    <source>
        <dbReference type="EMBL" id="RVU04113.1"/>
    </source>
</evidence>
<comment type="caution">
    <text evidence="2">The sequence shown here is derived from an EMBL/GenBank/DDBJ whole genome shotgun (WGS) entry which is preliminary data.</text>
</comment>
<accession>A0A437N2H8</accession>
<dbReference type="InterPro" id="IPR037523">
    <property type="entry name" value="VOC_core"/>
</dbReference>
<dbReference type="PROSITE" id="PS51819">
    <property type="entry name" value="VOC"/>
    <property type="match status" value="1"/>
</dbReference>
<dbReference type="PANTHER" id="PTHR35006">
    <property type="entry name" value="GLYOXALASE FAMILY PROTEIN (AFU_ORTHOLOGUE AFUA_5G14830)"/>
    <property type="match status" value="1"/>
</dbReference>
<organism evidence="2 3">
    <name type="scientific">Novosphingobium umbonatum</name>
    <dbReference type="NCBI Taxonomy" id="1908524"/>
    <lineage>
        <taxon>Bacteria</taxon>
        <taxon>Pseudomonadati</taxon>
        <taxon>Pseudomonadota</taxon>
        <taxon>Alphaproteobacteria</taxon>
        <taxon>Sphingomonadales</taxon>
        <taxon>Sphingomonadaceae</taxon>
        <taxon>Novosphingobium</taxon>
    </lineage>
</organism>
<dbReference type="InterPro" id="IPR029068">
    <property type="entry name" value="Glyas_Bleomycin-R_OHBP_Dase"/>
</dbReference>
<sequence length="124" mass="12832">MFTHCYLGTNDIDASRAFYGAVLGTLGYEALALPHGTLFRSDEGALIVARPANGEATTPSNGFTLGFKAKSYDEVNAFHAAALAHGGTCEGTPGVRPNSPGAQYGAYVRDTDGNKICAYAPNAG</sequence>
<name>A0A437N2H8_9SPHN</name>
<dbReference type="PANTHER" id="PTHR35006:SF1">
    <property type="entry name" value="BLL2941 PROTEIN"/>
    <property type="match status" value="1"/>
</dbReference>
<dbReference type="InterPro" id="IPR004360">
    <property type="entry name" value="Glyas_Fos-R_dOase_dom"/>
</dbReference>
<feature type="domain" description="VOC" evidence="1">
    <location>
        <begin position="1"/>
        <end position="121"/>
    </location>
</feature>
<dbReference type="Gene3D" id="3.10.180.10">
    <property type="entry name" value="2,3-Dihydroxybiphenyl 1,2-Dioxygenase, domain 1"/>
    <property type="match status" value="1"/>
</dbReference>
<dbReference type="Proteomes" id="UP000282837">
    <property type="component" value="Unassembled WGS sequence"/>
</dbReference>
<gene>
    <name evidence="2" type="ORF">EOE18_13145</name>
</gene>
<dbReference type="SUPFAM" id="SSF54593">
    <property type="entry name" value="Glyoxalase/Bleomycin resistance protein/Dihydroxybiphenyl dioxygenase"/>
    <property type="match status" value="1"/>
</dbReference>